<dbReference type="OrthoDB" id="541276at2759"/>
<dbReference type="GO" id="GO:0005524">
    <property type="term" value="F:ATP binding"/>
    <property type="evidence" value="ECO:0007669"/>
    <property type="project" value="UniProtKB-UniRule"/>
</dbReference>
<dbReference type="InterPro" id="IPR008271">
    <property type="entry name" value="Ser/Thr_kinase_AS"/>
</dbReference>
<feature type="compositionally biased region" description="Low complexity" evidence="7">
    <location>
        <begin position="496"/>
        <end position="508"/>
    </location>
</feature>
<sequence>MPFDLTRQPPPSVFQPYNAQAAAAEYERVLPEFPVGDLGYWKVESLLGGGGFSHVVLARDPVTNDAWALKLIPAAEAASLSDIERCCPLLLAEARVHLMLSREPSILPCVEAFKAVYTSTGVGGGVGKSTHMAVLRMPVAACSVEEWLFSSSPPAPAQCTVPSCGVGHGVPGQIDEAEVLAVWLQMANAVNRCHMHGIVHKDVKLPNFMMDQRGKVMLMDFGLAQVEGVTPRFVAGTPWTMSPAGLRQGDDGRAGDWWSLGVVLYQLLQGGAWPFKQCWWPWQKRGGAAMEGAIRAAVLAGKISYRTDPAAIRISEPTKALIRGLLQPDPNRRWQFRQVLASDAITPDLIAAVGRRHPELQSDMEALLAMQRRARGVQAIGGGSDGGAPPAAGVGVGSILARAAGSAMAAGSAVAAGSAAALHSLHWPGGGGGGGGRGPQQLLGGGGGGGDSGASQPLLAQSDDPTVTAANGAAGHSPFSTAKAAGDAPSVSIASQQQQQQQQQQPWAVVGTGSVVGAGRRDTGGGGGAISTSVAIDDLLGLGLDEPTTPQTPPSGPAAAGAAFSPGSGSGTGPGTGTGPGIGIQSRALPSPAASAASGRSGLRHSATTGSMDPSAGGAGLDPNGIRIEGAAGGAAGMDTWTGTVGANTTTSGAAGFVSSAQGDGSYVHGRSGGLGSGVVGGSGAGGPDSPSPLIGRSRTSLALSASASLAAHFHHPHLLQAATQAAAGAAAAPRRGSRVGLHDLFEGAGPEGGVPLARGSHPHPYANQRPSSQTHAPAEPRALSGGALAGALGQGQQGSATAGQQQGGGPLRGGRDAPRPSAPHAASARFRAALRRLSFGPLQEPLAVGGAAVGGGCGDEEDEESGLDPALLSPQSGWVPPPPEAFAHDLPARRGSDPGDAVKRVSSVIATAASGAAAAIGRLAPGHGPHGARGPSGPGLLRRARRLFTDCLPGGKPGVKYEVYDDGTQYGHLAGNAI</sequence>
<dbReference type="AlphaFoldDB" id="A0A835Y4D7"/>
<protein>
    <recommendedName>
        <fullName evidence="8">Protein kinase domain-containing protein</fullName>
    </recommendedName>
</protein>
<evidence type="ECO:0000313" key="10">
    <source>
        <dbReference type="Proteomes" id="UP000612055"/>
    </source>
</evidence>
<gene>
    <name evidence="9" type="ORF">HYH03_005815</name>
</gene>
<keyword evidence="4" id="KW-0418">Kinase</keyword>
<dbReference type="SMART" id="SM00220">
    <property type="entry name" value="S_TKc"/>
    <property type="match status" value="1"/>
</dbReference>
<evidence type="ECO:0000256" key="3">
    <source>
        <dbReference type="ARBA" id="ARBA00022741"/>
    </source>
</evidence>
<evidence type="ECO:0000313" key="9">
    <source>
        <dbReference type="EMBL" id="KAG2496217.1"/>
    </source>
</evidence>
<dbReference type="InterPro" id="IPR011009">
    <property type="entry name" value="Kinase-like_dom_sf"/>
</dbReference>
<dbReference type="PROSITE" id="PS00107">
    <property type="entry name" value="PROTEIN_KINASE_ATP"/>
    <property type="match status" value="1"/>
</dbReference>
<feature type="compositionally biased region" description="Low complexity" evidence="7">
    <location>
        <begin position="557"/>
        <end position="567"/>
    </location>
</feature>
<dbReference type="PROSITE" id="PS00108">
    <property type="entry name" value="PROTEIN_KINASE_ST"/>
    <property type="match status" value="1"/>
</dbReference>
<evidence type="ECO:0000259" key="8">
    <source>
        <dbReference type="PROSITE" id="PS50011"/>
    </source>
</evidence>
<feature type="compositionally biased region" description="Gly residues" evidence="7">
    <location>
        <begin position="568"/>
        <end position="582"/>
    </location>
</feature>
<evidence type="ECO:0000256" key="2">
    <source>
        <dbReference type="ARBA" id="ARBA00022679"/>
    </source>
</evidence>
<dbReference type="PROSITE" id="PS50011">
    <property type="entry name" value="PROTEIN_KINASE_DOM"/>
    <property type="match status" value="1"/>
</dbReference>
<evidence type="ECO:0000256" key="4">
    <source>
        <dbReference type="ARBA" id="ARBA00022777"/>
    </source>
</evidence>
<dbReference type="InterPro" id="IPR000719">
    <property type="entry name" value="Prot_kinase_dom"/>
</dbReference>
<keyword evidence="2" id="KW-0808">Transferase</keyword>
<accession>A0A835Y4D7</accession>
<feature type="compositionally biased region" description="Polar residues" evidence="7">
    <location>
        <begin position="453"/>
        <end position="469"/>
    </location>
</feature>
<proteinExistence type="predicted"/>
<feature type="compositionally biased region" description="Gly residues" evidence="7">
    <location>
        <begin position="430"/>
        <end position="452"/>
    </location>
</feature>
<feature type="domain" description="Protein kinase" evidence="8">
    <location>
        <begin position="41"/>
        <end position="360"/>
    </location>
</feature>
<feature type="compositionally biased region" description="Low complexity" evidence="7">
    <location>
        <begin position="583"/>
        <end position="607"/>
    </location>
</feature>
<keyword evidence="3 6" id="KW-0547">Nucleotide-binding</keyword>
<evidence type="ECO:0000256" key="5">
    <source>
        <dbReference type="ARBA" id="ARBA00022840"/>
    </source>
</evidence>
<feature type="region of interest" description="Disordered" evidence="7">
    <location>
        <begin position="430"/>
        <end position="508"/>
    </location>
</feature>
<keyword evidence="10" id="KW-1185">Reference proteome</keyword>
<feature type="binding site" evidence="6">
    <location>
        <position position="70"/>
    </location>
    <ligand>
        <name>ATP</name>
        <dbReference type="ChEBI" id="CHEBI:30616"/>
    </ligand>
</feature>
<evidence type="ECO:0000256" key="7">
    <source>
        <dbReference type="SAM" id="MobiDB-lite"/>
    </source>
</evidence>
<feature type="compositionally biased region" description="Low complexity" evidence="7">
    <location>
        <begin position="783"/>
        <end position="792"/>
    </location>
</feature>
<dbReference type="InterPro" id="IPR017441">
    <property type="entry name" value="Protein_kinase_ATP_BS"/>
</dbReference>
<dbReference type="EMBL" id="JAEHOE010000020">
    <property type="protein sequence ID" value="KAG2496217.1"/>
    <property type="molecule type" value="Genomic_DNA"/>
</dbReference>
<keyword evidence="1" id="KW-0723">Serine/threonine-protein kinase</keyword>
<evidence type="ECO:0000256" key="1">
    <source>
        <dbReference type="ARBA" id="ARBA00022527"/>
    </source>
</evidence>
<dbReference type="PANTHER" id="PTHR24349">
    <property type="entry name" value="SERINE/THREONINE-PROTEIN KINASE"/>
    <property type="match status" value="1"/>
</dbReference>
<name>A0A835Y4D7_9CHLO</name>
<dbReference type="InterPro" id="IPR050205">
    <property type="entry name" value="CDPK_Ser/Thr_kinases"/>
</dbReference>
<dbReference type="GO" id="GO:0004674">
    <property type="term" value="F:protein serine/threonine kinase activity"/>
    <property type="evidence" value="ECO:0007669"/>
    <property type="project" value="UniProtKB-KW"/>
</dbReference>
<dbReference type="SUPFAM" id="SSF56112">
    <property type="entry name" value="Protein kinase-like (PK-like)"/>
    <property type="match status" value="1"/>
</dbReference>
<dbReference type="Proteomes" id="UP000612055">
    <property type="component" value="Unassembled WGS sequence"/>
</dbReference>
<feature type="region of interest" description="Disordered" evidence="7">
    <location>
        <begin position="678"/>
        <end position="697"/>
    </location>
</feature>
<feature type="compositionally biased region" description="Gly residues" evidence="7">
    <location>
        <begin position="678"/>
        <end position="687"/>
    </location>
</feature>
<feature type="region of interest" description="Disordered" evidence="7">
    <location>
        <begin position="743"/>
        <end position="828"/>
    </location>
</feature>
<feature type="region of interest" description="Disordered" evidence="7">
    <location>
        <begin position="542"/>
        <end position="625"/>
    </location>
</feature>
<evidence type="ECO:0000256" key="6">
    <source>
        <dbReference type="PROSITE-ProRule" id="PRU10141"/>
    </source>
</evidence>
<comment type="caution">
    <text evidence="9">The sequence shown here is derived from an EMBL/GenBank/DDBJ whole genome shotgun (WGS) entry which is preliminary data.</text>
</comment>
<dbReference type="Gene3D" id="1.10.510.10">
    <property type="entry name" value="Transferase(Phosphotransferase) domain 1"/>
    <property type="match status" value="1"/>
</dbReference>
<dbReference type="Pfam" id="PF00069">
    <property type="entry name" value="Pkinase"/>
    <property type="match status" value="1"/>
</dbReference>
<feature type="region of interest" description="Disordered" evidence="7">
    <location>
        <begin position="852"/>
        <end position="878"/>
    </location>
</feature>
<organism evidence="9 10">
    <name type="scientific">Edaphochlamys debaryana</name>
    <dbReference type="NCBI Taxonomy" id="47281"/>
    <lineage>
        <taxon>Eukaryota</taxon>
        <taxon>Viridiplantae</taxon>
        <taxon>Chlorophyta</taxon>
        <taxon>core chlorophytes</taxon>
        <taxon>Chlorophyceae</taxon>
        <taxon>CS clade</taxon>
        <taxon>Chlamydomonadales</taxon>
        <taxon>Chlamydomonadales incertae sedis</taxon>
        <taxon>Edaphochlamys</taxon>
    </lineage>
</organism>
<keyword evidence="5 6" id="KW-0067">ATP-binding</keyword>
<reference evidence="9" key="1">
    <citation type="journal article" date="2020" name="bioRxiv">
        <title>Comparative genomics of Chlamydomonas.</title>
        <authorList>
            <person name="Craig R.J."/>
            <person name="Hasan A.R."/>
            <person name="Ness R.W."/>
            <person name="Keightley P.D."/>
        </authorList>
    </citation>
    <scope>NUCLEOTIDE SEQUENCE</scope>
    <source>
        <strain evidence="9">CCAP 11/70</strain>
    </source>
</reference>